<evidence type="ECO:0000256" key="5">
    <source>
        <dbReference type="ARBA" id="ARBA00023326"/>
    </source>
</evidence>
<dbReference type="PANTHER" id="PTHR31736">
    <property type="match status" value="1"/>
</dbReference>
<evidence type="ECO:0000256" key="4">
    <source>
        <dbReference type="ARBA" id="ARBA00023277"/>
    </source>
</evidence>
<comment type="subcellular location">
    <subcellularLocation>
        <location evidence="1">Secreted</location>
    </subcellularLocation>
</comment>
<dbReference type="OrthoDB" id="187139at2759"/>
<keyword evidence="4" id="KW-0119">Carbohydrate metabolism</keyword>
<keyword evidence="2" id="KW-0964">Secreted</keyword>
<dbReference type="InterPro" id="IPR012334">
    <property type="entry name" value="Pectin_lyas_fold"/>
</dbReference>
<gene>
    <name evidence="7" type="ORF">EDB81DRAFT_676003</name>
</gene>
<dbReference type="AlphaFoldDB" id="A0A9P9JS71"/>
<feature type="signal peptide" evidence="6">
    <location>
        <begin position="1"/>
        <end position="23"/>
    </location>
</feature>
<keyword evidence="8" id="KW-1185">Reference proteome</keyword>
<comment type="caution">
    <text evidence="7">The sequence shown here is derived from an EMBL/GenBank/DDBJ whole genome shotgun (WGS) entry which is preliminary data.</text>
</comment>
<evidence type="ECO:0000256" key="1">
    <source>
        <dbReference type="ARBA" id="ARBA00004613"/>
    </source>
</evidence>
<keyword evidence="3" id="KW-0677">Repeat</keyword>
<evidence type="ECO:0000313" key="8">
    <source>
        <dbReference type="Proteomes" id="UP000738349"/>
    </source>
</evidence>
<dbReference type="Proteomes" id="UP000738349">
    <property type="component" value="Unassembled WGS sequence"/>
</dbReference>
<dbReference type="GO" id="GO:0005576">
    <property type="term" value="C:extracellular region"/>
    <property type="evidence" value="ECO:0007669"/>
    <property type="project" value="UniProtKB-SubCell"/>
</dbReference>
<reference evidence="7" key="1">
    <citation type="journal article" date="2021" name="Nat. Commun.">
        <title>Genetic determinants of endophytism in the Arabidopsis root mycobiome.</title>
        <authorList>
            <person name="Mesny F."/>
            <person name="Miyauchi S."/>
            <person name="Thiergart T."/>
            <person name="Pickel B."/>
            <person name="Atanasova L."/>
            <person name="Karlsson M."/>
            <person name="Huettel B."/>
            <person name="Barry K.W."/>
            <person name="Haridas S."/>
            <person name="Chen C."/>
            <person name="Bauer D."/>
            <person name="Andreopoulos W."/>
            <person name="Pangilinan J."/>
            <person name="LaButti K."/>
            <person name="Riley R."/>
            <person name="Lipzen A."/>
            <person name="Clum A."/>
            <person name="Drula E."/>
            <person name="Henrissat B."/>
            <person name="Kohler A."/>
            <person name="Grigoriev I.V."/>
            <person name="Martin F.M."/>
            <person name="Hacquard S."/>
        </authorList>
    </citation>
    <scope>NUCLEOTIDE SEQUENCE</scope>
    <source>
        <strain evidence="7">MPI-CAGE-AT-0147</strain>
    </source>
</reference>
<keyword evidence="5" id="KW-0624">Polysaccharide degradation</keyword>
<dbReference type="GO" id="GO:0016829">
    <property type="term" value="F:lyase activity"/>
    <property type="evidence" value="ECO:0007669"/>
    <property type="project" value="UniProtKB-KW"/>
</dbReference>
<evidence type="ECO:0000313" key="7">
    <source>
        <dbReference type="EMBL" id="KAH7176953.1"/>
    </source>
</evidence>
<feature type="chain" id="PRO_5040501056" evidence="6">
    <location>
        <begin position="24"/>
        <end position="490"/>
    </location>
</feature>
<evidence type="ECO:0000256" key="2">
    <source>
        <dbReference type="ARBA" id="ARBA00022525"/>
    </source>
</evidence>
<dbReference type="SUPFAM" id="SSF51126">
    <property type="entry name" value="Pectin lyase-like"/>
    <property type="match status" value="1"/>
</dbReference>
<protein>
    <submittedName>
        <fullName evidence="7">Pectin lyase fold/virulence factor</fullName>
    </submittedName>
</protein>
<dbReference type="Gene3D" id="2.160.20.10">
    <property type="entry name" value="Single-stranded right-handed beta-helix, Pectin lyase-like"/>
    <property type="match status" value="1"/>
</dbReference>
<organism evidence="7 8">
    <name type="scientific">Dactylonectria macrodidyma</name>
    <dbReference type="NCBI Taxonomy" id="307937"/>
    <lineage>
        <taxon>Eukaryota</taxon>
        <taxon>Fungi</taxon>
        <taxon>Dikarya</taxon>
        <taxon>Ascomycota</taxon>
        <taxon>Pezizomycotina</taxon>
        <taxon>Sordariomycetes</taxon>
        <taxon>Hypocreomycetidae</taxon>
        <taxon>Hypocreales</taxon>
        <taxon>Nectriaceae</taxon>
        <taxon>Dactylonectria</taxon>
    </lineage>
</organism>
<keyword evidence="7" id="KW-0456">Lyase</keyword>
<name>A0A9P9JS71_9HYPO</name>
<dbReference type="EMBL" id="JAGMUV010000001">
    <property type="protein sequence ID" value="KAH7176953.1"/>
    <property type="molecule type" value="Genomic_DNA"/>
</dbReference>
<dbReference type="InterPro" id="IPR011050">
    <property type="entry name" value="Pectin_lyase_fold/virulence"/>
</dbReference>
<accession>A0A9P9JS71</accession>
<evidence type="ECO:0000256" key="6">
    <source>
        <dbReference type="SAM" id="SignalP"/>
    </source>
</evidence>
<proteinExistence type="predicted"/>
<dbReference type="PANTHER" id="PTHR31736:SF9">
    <property type="entry name" value="ENDO-XYLOGALACTURONAN HYDROLASE A-RELATED"/>
    <property type="match status" value="1"/>
</dbReference>
<sequence>MRFPFASLLIYLLAAVLAPVSKASSLQVRAPATGSNKIVTYPVPTGVSVANSFEVKIRTPGGKWQNVTTYQPTVAQINTTTGSRAVFASSMAYFDFNGTVEISATYSKARVEEARVRPDSLDIAPNKSGHTVKFKLSRPQNVVLQVNGEVFDCLHLFTNPISTETPSSDDPDVIYFGPGFHSLAEALEVPSGKTVYVAGGAVVSVPSIYITNVTSAAVRGHGVLTSTRSGSISITRSKNVVIDGLIGLNFMARTFESSNVEIRNWRSFSSVQWGDGIDLFCSKDILIDSVFLRNSDDCLAIYNHRDSWYGDSKNITLQNSSLWADVAHPINVATHGNTLDPETVDGFTVRNIDILDHREKQMLYQGAIAINPGDSNLVQNVLIDDVRVEDFRMGQLLNFRVMFNEKYNTSPGRGIRNVLIQNLKYNGNHAGTSIFTGYDADRTISNVTFHNLTINGQAISDSMKKPSWYLTTDFIPMYANEHVSNLTFIA</sequence>
<dbReference type="GO" id="GO:0000272">
    <property type="term" value="P:polysaccharide catabolic process"/>
    <property type="evidence" value="ECO:0007669"/>
    <property type="project" value="UniProtKB-KW"/>
</dbReference>
<evidence type="ECO:0000256" key="3">
    <source>
        <dbReference type="ARBA" id="ARBA00022737"/>
    </source>
</evidence>
<keyword evidence="6" id="KW-0732">Signal</keyword>